<sequence>MKTLLFLFLLLPLISSGFAADTVPYFYLTPTDAAKILGQSALLTLKSEKQERDALKYRCAFTAVESDPVSGETGHVYYNYEQYRSVAAAQKTYTGILDDNRRNGNIQLLNNTGDEGFFQSDSNNFQLIMVRKKDKIIRMKVNKVTSTTSLTALKETVNRIAATL</sequence>
<protein>
    <recommendedName>
        <fullName evidence="4">DUF4252 domain-containing protein</fullName>
    </recommendedName>
</protein>
<organism evidence="2 3">
    <name type="scientific">Chitinophaga ginsengisegetis</name>
    <dbReference type="NCBI Taxonomy" id="393003"/>
    <lineage>
        <taxon>Bacteria</taxon>
        <taxon>Pseudomonadati</taxon>
        <taxon>Bacteroidota</taxon>
        <taxon>Chitinophagia</taxon>
        <taxon>Chitinophagales</taxon>
        <taxon>Chitinophagaceae</taxon>
        <taxon>Chitinophaga</taxon>
    </lineage>
</organism>
<proteinExistence type="predicted"/>
<dbReference type="EMBL" id="FUZZ01000001">
    <property type="protein sequence ID" value="SKC96337.1"/>
    <property type="molecule type" value="Genomic_DNA"/>
</dbReference>
<keyword evidence="3" id="KW-1185">Reference proteome</keyword>
<evidence type="ECO:0000256" key="1">
    <source>
        <dbReference type="SAM" id="SignalP"/>
    </source>
</evidence>
<reference evidence="2 3" key="1">
    <citation type="submission" date="2017-02" db="EMBL/GenBank/DDBJ databases">
        <authorList>
            <person name="Peterson S.W."/>
        </authorList>
    </citation>
    <scope>NUCLEOTIDE SEQUENCE [LARGE SCALE GENOMIC DNA]</scope>
    <source>
        <strain evidence="2 3">DSM 18108</strain>
    </source>
</reference>
<feature type="chain" id="PRO_5010566507" description="DUF4252 domain-containing protein" evidence="1">
    <location>
        <begin position="20"/>
        <end position="164"/>
    </location>
</feature>
<gene>
    <name evidence="2" type="ORF">SAMN05660461_0666</name>
</gene>
<evidence type="ECO:0000313" key="3">
    <source>
        <dbReference type="Proteomes" id="UP000190166"/>
    </source>
</evidence>
<keyword evidence="1" id="KW-0732">Signal</keyword>
<name>A0A1T5N770_9BACT</name>
<feature type="signal peptide" evidence="1">
    <location>
        <begin position="1"/>
        <end position="19"/>
    </location>
</feature>
<dbReference type="Proteomes" id="UP000190166">
    <property type="component" value="Unassembled WGS sequence"/>
</dbReference>
<dbReference type="RefSeq" id="WP_079467987.1">
    <property type="nucleotide sequence ID" value="NZ_FUZZ01000001.1"/>
</dbReference>
<evidence type="ECO:0008006" key="4">
    <source>
        <dbReference type="Google" id="ProtNLM"/>
    </source>
</evidence>
<evidence type="ECO:0000313" key="2">
    <source>
        <dbReference type="EMBL" id="SKC96337.1"/>
    </source>
</evidence>
<dbReference type="AlphaFoldDB" id="A0A1T5N770"/>
<accession>A0A1T5N770</accession>